<keyword evidence="1" id="KW-0812">Transmembrane</keyword>
<sequence>MDESRIIARVSATGARRVVGVGTLAVLGLLLLWLLVAEPPAELAWQGFLLVMGVGALWMAQMMWRSTGRELWLTEDALMDSTGTVLARIEDIAKVDRSMFAMKPSNGFLVQLKEPGARAWQPGLWWRMGRRVAVGGVTAGRDTKPMADALAMLVARRDGMGLPE</sequence>
<dbReference type="OrthoDB" id="7862519at2"/>
<keyword evidence="1" id="KW-0472">Membrane</keyword>
<dbReference type="EMBL" id="FNAV01000006">
    <property type="protein sequence ID" value="SDE66471.1"/>
    <property type="molecule type" value="Genomic_DNA"/>
</dbReference>
<evidence type="ECO:0000313" key="3">
    <source>
        <dbReference type="Proteomes" id="UP000198994"/>
    </source>
</evidence>
<organism evidence="2 3">
    <name type="scientific">Salipiger thiooxidans</name>
    <dbReference type="NCBI Taxonomy" id="282683"/>
    <lineage>
        <taxon>Bacteria</taxon>
        <taxon>Pseudomonadati</taxon>
        <taxon>Pseudomonadota</taxon>
        <taxon>Alphaproteobacteria</taxon>
        <taxon>Rhodobacterales</taxon>
        <taxon>Roseobacteraceae</taxon>
        <taxon>Salipiger</taxon>
    </lineage>
</organism>
<feature type="transmembrane region" description="Helical" evidence="1">
    <location>
        <begin position="18"/>
        <end position="37"/>
    </location>
</feature>
<reference evidence="3" key="1">
    <citation type="submission" date="2016-10" db="EMBL/GenBank/DDBJ databases">
        <authorList>
            <person name="Varghese N."/>
            <person name="Submissions S."/>
        </authorList>
    </citation>
    <scope>NUCLEOTIDE SEQUENCE [LARGE SCALE GENOMIC DNA]</scope>
    <source>
        <strain evidence="3">DSM 10146</strain>
    </source>
</reference>
<accession>A0A1G7ES35</accession>
<keyword evidence="1" id="KW-1133">Transmembrane helix</keyword>
<dbReference type="RefSeq" id="WP_089958534.1">
    <property type="nucleotide sequence ID" value="NZ_FNAV01000006.1"/>
</dbReference>
<dbReference type="Proteomes" id="UP000198994">
    <property type="component" value="Unassembled WGS sequence"/>
</dbReference>
<dbReference type="AlphaFoldDB" id="A0A1G7ES35"/>
<protein>
    <recommendedName>
        <fullName evidence="4">PH domain-containing protein</fullName>
    </recommendedName>
</protein>
<name>A0A1G7ES35_9RHOB</name>
<keyword evidence="3" id="KW-1185">Reference proteome</keyword>
<evidence type="ECO:0008006" key="4">
    <source>
        <dbReference type="Google" id="ProtNLM"/>
    </source>
</evidence>
<proteinExistence type="predicted"/>
<feature type="transmembrane region" description="Helical" evidence="1">
    <location>
        <begin position="43"/>
        <end position="60"/>
    </location>
</feature>
<gene>
    <name evidence="2" type="ORF">SAMN04488105_10638</name>
</gene>
<evidence type="ECO:0000256" key="1">
    <source>
        <dbReference type="SAM" id="Phobius"/>
    </source>
</evidence>
<evidence type="ECO:0000313" key="2">
    <source>
        <dbReference type="EMBL" id="SDE66471.1"/>
    </source>
</evidence>
<dbReference type="STRING" id="282683.SAMN04488105_10638"/>